<dbReference type="OrthoDB" id="409644at2759"/>
<organism evidence="1 2">
    <name type="scientific">Neocallimastix californiae</name>
    <dbReference type="NCBI Taxonomy" id="1754190"/>
    <lineage>
        <taxon>Eukaryota</taxon>
        <taxon>Fungi</taxon>
        <taxon>Fungi incertae sedis</taxon>
        <taxon>Chytridiomycota</taxon>
        <taxon>Chytridiomycota incertae sedis</taxon>
        <taxon>Neocallimastigomycetes</taxon>
        <taxon>Neocallimastigales</taxon>
        <taxon>Neocallimastigaceae</taxon>
        <taxon>Neocallimastix</taxon>
    </lineage>
</organism>
<dbReference type="InterPro" id="IPR016024">
    <property type="entry name" value="ARM-type_fold"/>
</dbReference>
<name>A0A1Y2ATP2_9FUNG</name>
<dbReference type="STRING" id="1754190.A0A1Y2ATP2"/>
<gene>
    <name evidence="1" type="ORF">LY90DRAFT_706229</name>
</gene>
<dbReference type="SUPFAM" id="SSF48371">
    <property type="entry name" value="ARM repeat"/>
    <property type="match status" value="1"/>
</dbReference>
<keyword evidence="2" id="KW-1185">Reference proteome</keyword>
<evidence type="ECO:0000313" key="2">
    <source>
        <dbReference type="Proteomes" id="UP000193920"/>
    </source>
</evidence>
<proteinExistence type="predicted"/>
<sequence>MSNTSLNPEEKDQLTINNGLNDNLNGSLEYHCPDRLLPNKTDVAYEKMEFLNWYVSQIQSKDDVICQKALIILCQMFHKPENIYLGFVEAHIYGRQRLLEKLKSVDAVLSLFLFNRLVKLIEDEKMNLKSIILEIIARCIRYGKPKIMPATAIKLNIIIFFKNLLLSGMNTEQIKRLATSSKSELILKAARIALSVIYWKPWKKYNFEEESKKFIL</sequence>
<evidence type="ECO:0000313" key="1">
    <source>
        <dbReference type="EMBL" id="ORY25911.1"/>
    </source>
</evidence>
<comment type="caution">
    <text evidence="1">The sequence shown here is derived from an EMBL/GenBank/DDBJ whole genome shotgun (WGS) entry which is preliminary data.</text>
</comment>
<accession>A0A1Y2ATP2</accession>
<protein>
    <submittedName>
        <fullName evidence="1">Uncharacterized protein</fullName>
    </submittedName>
</protein>
<dbReference type="EMBL" id="MCOG01000207">
    <property type="protein sequence ID" value="ORY25911.1"/>
    <property type="molecule type" value="Genomic_DNA"/>
</dbReference>
<dbReference type="AlphaFoldDB" id="A0A1Y2ATP2"/>
<dbReference type="Proteomes" id="UP000193920">
    <property type="component" value="Unassembled WGS sequence"/>
</dbReference>
<reference evidence="1 2" key="1">
    <citation type="submission" date="2016-08" db="EMBL/GenBank/DDBJ databases">
        <title>A Parts List for Fungal Cellulosomes Revealed by Comparative Genomics.</title>
        <authorList>
            <consortium name="DOE Joint Genome Institute"/>
            <person name="Haitjema C.H."/>
            <person name="Gilmore S.P."/>
            <person name="Henske J.K."/>
            <person name="Solomon K.V."/>
            <person name="De Groot R."/>
            <person name="Kuo A."/>
            <person name="Mondo S.J."/>
            <person name="Salamov A.A."/>
            <person name="Labutti K."/>
            <person name="Zhao Z."/>
            <person name="Chiniquy J."/>
            <person name="Barry K."/>
            <person name="Brewer H.M."/>
            <person name="Purvine S.O."/>
            <person name="Wright A.T."/>
            <person name="Boxma B."/>
            <person name="Van Alen T."/>
            <person name="Hackstein J.H."/>
            <person name="Baker S.E."/>
            <person name="Grigoriev I.V."/>
            <person name="O'Malley M.A."/>
        </authorList>
    </citation>
    <scope>NUCLEOTIDE SEQUENCE [LARGE SCALE GENOMIC DNA]</scope>
    <source>
        <strain evidence="1 2">G1</strain>
    </source>
</reference>